<feature type="compositionally biased region" description="Low complexity" evidence="1">
    <location>
        <begin position="49"/>
        <end position="59"/>
    </location>
</feature>
<accession>A0A6J7SC06</accession>
<dbReference type="EMBL" id="CAFBPZ010000048">
    <property type="protein sequence ID" value="CAB5038556.1"/>
    <property type="molecule type" value="Genomic_DNA"/>
</dbReference>
<sequence length="156" mass="15590">MKRTSIFASAAVAVALVGVSQTGAMAADRSNGPTPTAQTVGQRSPKNPPVAVTATPNPTKGSKPGANQPSPSRSRAAAIIAWEIAGRAAKVARAKVNEVFKAAIHDAQVEFDTAMAAARTAAEKAAANAGRRAAVGAAIAARETAMSAIVPAGPRP</sequence>
<feature type="region of interest" description="Disordered" evidence="1">
    <location>
        <begin position="24"/>
        <end position="75"/>
    </location>
</feature>
<evidence type="ECO:0000313" key="2">
    <source>
        <dbReference type="EMBL" id="CAB5038556.1"/>
    </source>
</evidence>
<dbReference type="AlphaFoldDB" id="A0A6J7SC06"/>
<feature type="compositionally biased region" description="Polar residues" evidence="1">
    <location>
        <begin position="31"/>
        <end position="45"/>
    </location>
</feature>
<evidence type="ECO:0000256" key="1">
    <source>
        <dbReference type="SAM" id="MobiDB-lite"/>
    </source>
</evidence>
<name>A0A6J7SC06_9ZZZZ</name>
<gene>
    <name evidence="2" type="ORF">UFOPK4237_00845</name>
</gene>
<proteinExistence type="predicted"/>
<organism evidence="2">
    <name type="scientific">freshwater metagenome</name>
    <dbReference type="NCBI Taxonomy" id="449393"/>
    <lineage>
        <taxon>unclassified sequences</taxon>
        <taxon>metagenomes</taxon>
        <taxon>ecological metagenomes</taxon>
    </lineage>
</organism>
<reference evidence="2" key="1">
    <citation type="submission" date="2020-05" db="EMBL/GenBank/DDBJ databases">
        <authorList>
            <person name="Chiriac C."/>
            <person name="Salcher M."/>
            <person name="Ghai R."/>
            <person name="Kavagutti S V."/>
        </authorList>
    </citation>
    <scope>NUCLEOTIDE SEQUENCE</scope>
</reference>
<protein>
    <submittedName>
        <fullName evidence="2">Unannotated protein</fullName>
    </submittedName>
</protein>